<dbReference type="PANTHER" id="PTHR11092">
    <property type="entry name" value="SUGAR NUCLEOTIDE EPIMERASE RELATED"/>
    <property type="match status" value="1"/>
</dbReference>
<dbReference type="Pfam" id="PF01370">
    <property type="entry name" value="Epimerase"/>
    <property type="match status" value="1"/>
</dbReference>
<gene>
    <name evidence="4" type="ORF">SAMN05216234_11235</name>
</gene>
<evidence type="ECO:0000259" key="2">
    <source>
        <dbReference type="Pfam" id="PF01370"/>
    </source>
</evidence>
<dbReference type="NCBIfam" id="TIGR01777">
    <property type="entry name" value="yfcH"/>
    <property type="match status" value="1"/>
</dbReference>
<feature type="domain" description="DUF1731" evidence="3">
    <location>
        <begin position="237"/>
        <end position="284"/>
    </location>
</feature>
<feature type="domain" description="NAD-dependent epimerase/dehydratase" evidence="2">
    <location>
        <begin position="3"/>
        <end position="209"/>
    </location>
</feature>
<sequence>MKVVISGASGFVGSHLTKEFEKREWNITPLIRSDFKLSDSEFSKKFIGADVVIHLAGATINRRWSESYKKELYSSRIDTAKKIVNAMAIMEKKPKLFISTSAVGIYAGDGQYNEESAVYANNFLGSLAQDWEKAALEAKSLGVRTVIFRFGIVMGHGGGVLQQMVPMFKLGLGGTIGNGKQPFSWVHIDDQMRAYFYIIEHEDLEGIFNLMAPTPTTNYGLTKALGKALHRPTFFIIPKFLLKLRFGSEAAEVFAGGQYVTPLRLPKAGFEFKFRTIEDALNDLFDKD</sequence>
<dbReference type="SUPFAM" id="SSF51735">
    <property type="entry name" value="NAD(P)-binding Rossmann-fold domains"/>
    <property type="match status" value="1"/>
</dbReference>
<dbReference type="InterPro" id="IPR001509">
    <property type="entry name" value="Epimerase_deHydtase"/>
</dbReference>
<dbReference type="Pfam" id="PF08338">
    <property type="entry name" value="DUF1731"/>
    <property type="match status" value="1"/>
</dbReference>
<dbReference type="PANTHER" id="PTHR11092:SF0">
    <property type="entry name" value="EPIMERASE FAMILY PROTEIN SDR39U1"/>
    <property type="match status" value="1"/>
</dbReference>
<evidence type="ECO:0000313" key="5">
    <source>
        <dbReference type="Proteomes" id="UP000199227"/>
    </source>
</evidence>
<evidence type="ECO:0000256" key="1">
    <source>
        <dbReference type="ARBA" id="ARBA00009353"/>
    </source>
</evidence>
<keyword evidence="5" id="KW-1185">Reference proteome</keyword>
<dbReference type="InterPro" id="IPR010099">
    <property type="entry name" value="SDR39U1"/>
</dbReference>
<dbReference type="RefSeq" id="WP_092911991.1">
    <property type="nucleotide sequence ID" value="NZ_FOXB01000012.1"/>
</dbReference>
<dbReference type="InterPro" id="IPR013549">
    <property type="entry name" value="DUF1731"/>
</dbReference>
<proteinExistence type="inferred from homology"/>
<dbReference type="Proteomes" id="UP000199227">
    <property type="component" value="Unassembled WGS sequence"/>
</dbReference>
<dbReference type="AlphaFoldDB" id="A0A1I5NVA0"/>
<name>A0A1I5NVA0_9BACT</name>
<comment type="similarity">
    <text evidence="1">Belongs to the NAD(P)-dependent epimerase/dehydratase family. SDR39U1 subfamily.</text>
</comment>
<dbReference type="STRING" id="223786.SAMN05216234_11235"/>
<dbReference type="OrthoDB" id="5292533at2"/>
<dbReference type="Gene3D" id="3.40.50.720">
    <property type="entry name" value="NAD(P)-binding Rossmann-like Domain"/>
    <property type="match status" value="1"/>
</dbReference>
<protein>
    <recommendedName>
        <fullName evidence="6">TIGR01777 family protein</fullName>
    </recommendedName>
</protein>
<reference evidence="4 5" key="1">
    <citation type="submission" date="2016-10" db="EMBL/GenBank/DDBJ databases">
        <authorList>
            <person name="de Groot N.N."/>
        </authorList>
    </citation>
    <scope>NUCLEOTIDE SEQUENCE [LARGE SCALE GENOMIC DNA]</scope>
    <source>
        <strain evidence="4 5">EP1-55-1</strain>
    </source>
</reference>
<evidence type="ECO:0008006" key="6">
    <source>
        <dbReference type="Google" id="ProtNLM"/>
    </source>
</evidence>
<evidence type="ECO:0000259" key="3">
    <source>
        <dbReference type="Pfam" id="PF08338"/>
    </source>
</evidence>
<evidence type="ECO:0000313" key="4">
    <source>
        <dbReference type="EMBL" id="SFP25657.1"/>
    </source>
</evidence>
<accession>A0A1I5NVA0</accession>
<organism evidence="4 5">
    <name type="scientific">Hydrogenimonas thermophila</name>
    <dbReference type="NCBI Taxonomy" id="223786"/>
    <lineage>
        <taxon>Bacteria</taxon>
        <taxon>Pseudomonadati</taxon>
        <taxon>Campylobacterota</taxon>
        <taxon>Epsilonproteobacteria</taxon>
        <taxon>Campylobacterales</taxon>
        <taxon>Hydrogenimonadaceae</taxon>
        <taxon>Hydrogenimonas</taxon>
    </lineage>
</organism>
<dbReference type="EMBL" id="FOXB01000012">
    <property type="protein sequence ID" value="SFP25657.1"/>
    <property type="molecule type" value="Genomic_DNA"/>
</dbReference>
<dbReference type="InterPro" id="IPR036291">
    <property type="entry name" value="NAD(P)-bd_dom_sf"/>
</dbReference>